<protein>
    <submittedName>
        <fullName evidence="2">Uncharacterized protein</fullName>
    </submittedName>
</protein>
<sequence>MRNRMAEPEPSPAGPSPLDAFTRRLRLSSDLWGRRVTLLL</sequence>
<name>Q08UF4_STIAD</name>
<dbReference type="Proteomes" id="UP000032702">
    <property type="component" value="Unassembled WGS sequence"/>
</dbReference>
<reference evidence="2 3" key="1">
    <citation type="submission" date="2006-04" db="EMBL/GenBank/DDBJ databases">
        <authorList>
            <person name="Nierman W.C."/>
        </authorList>
    </citation>
    <scope>NUCLEOTIDE SEQUENCE [LARGE SCALE GENOMIC DNA]</scope>
    <source>
        <strain evidence="2 3">DW4/3-1</strain>
    </source>
</reference>
<feature type="non-terminal residue" evidence="2">
    <location>
        <position position="40"/>
    </location>
</feature>
<organism evidence="2 3">
    <name type="scientific">Stigmatella aurantiaca (strain DW4/3-1)</name>
    <dbReference type="NCBI Taxonomy" id="378806"/>
    <lineage>
        <taxon>Bacteria</taxon>
        <taxon>Pseudomonadati</taxon>
        <taxon>Myxococcota</taxon>
        <taxon>Myxococcia</taxon>
        <taxon>Myxococcales</taxon>
        <taxon>Cystobacterineae</taxon>
        <taxon>Archangiaceae</taxon>
        <taxon>Stigmatella</taxon>
    </lineage>
</organism>
<evidence type="ECO:0000313" key="2">
    <source>
        <dbReference type="EMBL" id="EAU64114.1"/>
    </source>
</evidence>
<accession>Q08UF4</accession>
<comment type="caution">
    <text evidence="2">The sequence shown here is derived from an EMBL/GenBank/DDBJ whole genome shotgun (WGS) entry which is preliminary data.</text>
</comment>
<evidence type="ECO:0000256" key="1">
    <source>
        <dbReference type="SAM" id="MobiDB-lite"/>
    </source>
</evidence>
<gene>
    <name evidence="2" type="ORF">STIAU_5435</name>
</gene>
<feature type="region of interest" description="Disordered" evidence="1">
    <location>
        <begin position="1"/>
        <end position="20"/>
    </location>
</feature>
<dbReference type="EMBL" id="AAMD01000129">
    <property type="protein sequence ID" value="EAU64114.1"/>
    <property type="molecule type" value="Genomic_DNA"/>
</dbReference>
<dbReference type="AlphaFoldDB" id="Q08UF4"/>
<evidence type="ECO:0000313" key="3">
    <source>
        <dbReference type="Proteomes" id="UP000032702"/>
    </source>
</evidence>
<proteinExistence type="predicted"/>